<feature type="chain" id="PRO_5046789312" description="Porin family protein" evidence="2">
    <location>
        <begin position="23"/>
        <end position="229"/>
    </location>
</feature>
<proteinExistence type="predicted"/>
<keyword evidence="1 2" id="KW-0732">Signal</keyword>
<dbReference type="Proteomes" id="UP001548832">
    <property type="component" value="Unassembled WGS sequence"/>
</dbReference>
<name>A0ABV2DE88_9HYPH</name>
<protein>
    <recommendedName>
        <fullName evidence="5">Porin family protein</fullName>
    </recommendedName>
</protein>
<accession>A0ABV2DE88</accession>
<organism evidence="3 4">
    <name type="scientific">Mesorhizobium shangrilense</name>
    <dbReference type="NCBI Taxonomy" id="460060"/>
    <lineage>
        <taxon>Bacteria</taxon>
        <taxon>Pseudomonadati</taxon>
        <taxon>Pseudomonadota</taxon>
        <taxon>Alphaproteobacteria</taxon>
        <taxon>Hyphomicrobiales</taxon>
        <taxon>Phyllobacteriaceae</taxon>
        <taxon>Mesorhizobium</taxon>
    </lineage>
</organism>
<dbReference type="Gene3D" id="2.40.160.40">
    <property type="entry name" value="monomeric porin ompg"/>
    <property type="match status" value="1"/>
</dbReference>
<evidence type="ECO:0008006" key="5">
    <source>
        <dbReference type="Google" id="ProtNLM"/>
    </source>
</evidence>
<dbReference type="RefSeq" id="WP_354460209.1">
    <property type="nucleotide sequence ID" value="NZ_JBEWSZ010000001.1"/>
</dbReference>
<evidence type="ECO:0000256" key="1">
    <source>
        <dbReference type="ARBA" id="ARBA00022729"/>
    </source>
</evidence>
<evidence type="ECO:0000256" key="2">
    <source>
        <dbReference type="SAM" id="SignalP"/>
    </source>
</evidence>
<comment type="caution">
    <text evidence="3">The sequence shown here is derived from an EMBL/GenBank/DDBJ whole genome shotgun (WGS) entry which is preliminary data.</text>
</comment>
<feature type="signal peptide" evidence="2">
    <location>
        <begin position="1"/>
        <end position="22"/>
    </location>
</feature>
<gene>
    <name evidence="3" type="ORF">ABVQ20_14540</name>
</gene>
<dbReference type="InterPro" id="IPR053713">
    <property type="entry name" value="Bact_OM_Channel_sf"/>
</dbReference>
<evidence type="ECO:0000313" key="3">
    <source>
        <dbReference type="EMBL" id="MET2828199.1"/>
    </source>
</evidence>
<sequence length="229" mass="25141">MLSPKITLPLGICLLMATPSFAADLVEAAPPPAPAAPTWTIGIEGSPEFYAINNGSNTARSLADTYFKLSVSHSFDNNFVGGVFIQPTFKTGGKTQYYGEASVGYKIKLNDVFTLTPSVAVGYTWHDTGIPKDGDANGQIPYYALYLAGDWKLTKQWTWNVFNLRYRNGFSTKWETPKVATGVTYNIDSTNAVYLNVGYSWKKIDTTSSPYNDLAADKINIALGYKHSF</sequence>
<evidence type="ECO:0000313" key="4">
    <source>
        <dbReference type="Proteomes" id="UP001548832"/>
    </source>
</evidence>
<dbReference type="EMBL" id="JBEWSZ010000001">
    <property type="protein sequence ID" value="MET2828199.1"/>
    <property type="molecule type" value="Genomic_DNA"/>
</dbReference>
<keyword evidence="4" id="KW-1185">Reference proteome</keyword>
<reference evidence="3 4" key="1">
    <citation type="submission" date="2024-06" db="EMBL/GenBank/DDBJ databases">
        <authorList>
            <person name="Kim D.-U."/>
        </authorList>
    </citation>
    <scope>NUCLEOTIDE SEQUENCE [LARGE SCALE GENOMIC DNA]</scope>
    <source>
        <strain evidence="3 4">KACC15460</strain>
    </source>
</reference>